<dbReference type="GO" id="GO:0043531">
    <property type="term" value="F:ADP binding"/>
    <property type="evidence" value="ECO:0007669"/>
    <property type="project" value="InterPro"/>
</dbReference>
<dbReference type="PANTHER" id="PTHR22847:SF637">
    <property type="entry name" value="WD REPEAT DOMAIN 5B"/>
    <property type="match status" value="1"/>
</dbReference>
<feature type="repeat" description="WD" evidence="3">
    <location>
        <begin position="1097"/>
        <end position="1138"/>
    </location>
</feature>
<proteinExistence type="predicted"/>
<dbReference type="Gene3D" id="1.10.533.10">
    <property type="entry name" value="Death Domain, Fas"/>
    <property type="match status" value="1"/>
</dbReference>
<dbReference type="InterPro" id="IPR041452">
    <property type="entry name" value="APAF1_C"/>
</dbReference>
<dbReference type="Pfam" id="PF21296">
    <property type="entry name" value="WHD_APAF1"/>
    <property type="match status" value="1"/>
</dbReference>
<dbReference type="InterPro" id="IPR048915">
    <property type="entry name" value="bDLD3"/>
</dbReference>
<dbReference type="PRINTS" id="PR00320">
    <property type="entry name" value="GPROTEINBRPT"/>
</dbReference>
<dbReference type="PRINTS" id="PR00364">
    <property type="entry name" value="DISEASERSIST"/>
</dbReference>
<comment type="caution">
    <text evidence="5">The sequence shown here is derived from an EMBL/GenBank/DDBJ whole genome shotgun (WGS) entry which is preliminary data.</text>
</comment>
<dbReference type="InterPro" id="IPR036388">
    <property type="entry name" value="WH-like_DNA-bd_sf"/>
</dbReference>
<feature type="repeat" description="WD" evidence="3">
    <location>
        <begin position="845"/>
        <end position="886"/>
    </location>
</feature>
<dbReference type="GO" id="GO:0005829">
    <property type="term" value="C:cytosol"/>
    <property type="evidence" value="ECO:0007669"/>
    <property type="project" value="UniProtKB-ARBA"/>
</dbReference>
<accession>A0AAP5MC18</accession>
<dbReference type="InterPro" id="IPR024983">
    <property type="entry name" value="CHAT_dom"/>
</dbReference>
<feature type="repeat" description="WD" evidence="3">
    <location>
        <begin position="1181"/>
        <end position="1222"/>
    </location>
</feature>
<name>A0AAP5MC18_9CYAN</name>
<dbReference type="InterPro" id="IPR020472">
    <property type="entry name" value="WD40_PAC1"/>
</dbReference>
<evidence type="ECO:0000259" key="4">
    <source>
        <dbReference type="SMART" id="SM00382"/>
    </source>
</evidence>
<dbReference type="Gene3D" id="3.40.50.300">
    <property type="entry name" value="P-loop containing nucleotide triphosphate hydrolases"/>
    <property type="match status" value="1"/>
</dbReference>
<reference evidence="6" key="1">
    <citation type="journal article" date="2021" name="Science">
        <title>Hunting the eagle killer: A cyanobacterial neurotoxin causes vacuolar myelinopathy.</title>
        <authorList>
            <person name="Breinlinger S."/>
            <person name="Phillips T.J."/>
            <person name="Haram B.N."/>
            <person name="Mares J."/>
            <person name="Martinez Yerena J.A."/>
            <person name="Hrouzek P."/>
            <person name="Sobotka R."/>
            <person name="Henderson W.M."/>
            <person name="Schmieder P."/>
            <person name="Williams S.M."/>
            <person name="Lauderdale J.D."/>
            <person name="Wilde H.D."/>
            <person name="Gerrin W."/>
            <person name="Kust A."/>
            <person name="Washington J.W."/>
            <person name="Wagner C."/>
            <person name="Geier B."/>
            <person name="Liebeke M."/>
            <person name="Enke H."/>
            <person name="Niedermeyer T.H.J."/>
            <person name="Wilde S.B."/>
        </authorList>
    </citation>
    <scope>NUCLEOTIDE SEQUENCE [LARGE SCALE GENOMIC DNA]</scope>
    <source>
        <strain evidence="6">Thurmond2011</strain>
    </source>
</reference>
<dbReference type="InterPro" id="IPR003593">
    <property type="entry name" value="AAA+_ATPase"/>
</dbReference>
<keyword evidence="1 3" id="KW-0853">WD repeat</keyword>
<dbReference type="RefSeq" id="WP_310834213.1">
    <property type="nucleotide sequence ID" value="NZ_JAALHA020000019.1"/>
</dbReference>
<dbReference type="Gene3D" id="1.10.10.10">
    <property type="entry name" value="Winged helix-like DNA-binding domain superfamily/Winged helix DNA-binding domain"/>
    <property type="match status" value="1"/>
</dbReference>
<feature type="repeat" description="WD" evidence="3">
    <location>
        <begin position="1223"/>
        <end position="1264"/>
    </location>
</feature>
<dbReference type="EMBL" id="JAALHA020000019">
    <property type="protein sequence ID" value="MDR9898652.1"/>
    <property type="molecule type" value="Genomic_DNA"/>
</dbReference>
<dbReference type="InterPro" id="IPR001680">
    <property type="entry name" value="WD40_rpt"/>
</dbReference>
<dbReference type="InterPro" id="IPR027417">
    <property type="entry name" value="P-loop_NTPase"/>
</dbReference>
<evidence type="ECO:0000256" key="3">
    <source>
        <dbReference type="PROSITE-ProRule" id="PRU00221"/>
    </source>
</evidence>
<feature type="domain" description="AAA+ ATPase" evidence="4">
    <location>
        <begin position="342"/>
        <end position="484"/>
    </location>
</feature>
<evidence type="ECO:0000256" key="2">
    <source>
        <dbReference type="ARBA" id="ARBA00022737"/>
    </source>
</evidence>
<feature type="repeat" description="WD" evidence="3">
    <location>
        <begin position="1265"/>
        <end position="1306"/>
    </location>
</feature>
<dbReference type="Proteomes" id="UP000667802">
    <property type="component" value="Unassembled WGS sequence"/>
</dbReference>
<dbReference type="InterPro" id="IPR011029">
    <property type="entry name" value="DEATH-like_dom_sf"/>
</dbReference>
<dbReference type="InterPro" id="IPR036322">
    <property type="entry name" value="WD40_repeat_dom_sf"/>
</dbReference>
<feature type="repeat" description="WD" evidence="3">
    <location>
        <begin position="929"/>
        <end position="970"/>
    </location>
</feature>
<feature type="repeat" description="WD" evidence="3">
    <location>
        <begin position="971"/>
        <end position="1012"/>
    </location>
</feature>
<dbReference type="InterPro" id="IPR015943">
    <property type="entry name" value="WD40/YVTN_repeat-like_dom_sf"/>
</dbReference>
<keyword evidence="6" id="KW-1185">Reference proteome</keyword>
<dbReference type="CDD" id="cd00200">
    <property type="entry name" value="WD40"/>
    <property type="match status" value="2"/>
</dbReference>
<organism evidence="5 6">
    <name type="scientific">Aetokthonos hydrillicola Thurmond2011</name>
    <dbReference type="NCBI Taxonomy" id="2712845"/>
    <lineage>
        <taxon>Bacteria</taxon>
        <taxon>Bacillati</taxon>
        <taxon>Cyanobacteriota</taxon>
        <taxon>Cyanophyceae</taxon>
        <taxon>Nostocales</taxon>
        <taxon>Hapalosiphonaceae</taxon>
        <taxon>Aetokthonos</taxon>
    </lineage>
</organism>
<dbReference type="SUPFAM" id="SSF50978">
    <property type="entry name" value="WD40 repeat-like"/>
    <property type="match status" value="2"/>
</dbReference>
<dbReference type="PROSITE" id="PS50294">
    <property type="entry name" value="WD_REPEATS_REGION"/>
    <property type="match status" value="12"/>
</dbReference>
<sequence>MTIKPQKILILAANPQQTVRLRLDEELRDIKEGLQRSLNRDKFDLRYDLAVRPRDIRRAILGYRPNIIHFSGHGSGIEGLRFEDETGSEQLVTGEALAGLFGLFSKQVECVLLNACYSEIQAEAIVQHINYVIGMSDQIQDKAAIEFVVGFYDALLAYNPESDGDSPIEFAFDFARNAILLAGVSGESIPVIKKKAIIATRINSPVVEQRSYIQIPGRTKIYICQRLTQDWQDLADYFDIKAHERAGFKPGREPHSIWEWLEQRNRLGDLESALIAIGRDDLAEELKKKLVDDVEPEAAYLGKLDGNVPNLPPNFLPRPEQLEPLKKQLLERTNQPVGITGKSHRVGVQGMGGIGKTVLATALARDEEVRRAFPDGVFWVTLGQENPQILTWQSYLAKELGDKQATFTEMGLAKARLRELFADKACLLILDDIWRLENATPFDVLGERCQMLVTTRNAAIVTGLGGEEYPLGVLDTQQALVLLADWAKQPEIIGSTPQNNVALQIARECGYLPLALAMVGAMMRGKPLNRWQNILEKLRGADLEKIKQQFPDYPYPDLLKAIAVSIEALDENCKQRYLDFAVFREDTSIPEAVLQTFWQPLGFDEFDSQDIIDELVSKSLALRDEAGNLRLHDLQFDYVRKQHTVSGKESEGIGFLHNRLLNAYGEKYPLGWHDLQNDGYIWQNLAYHLQAGGSPRELQQLLFDFRWLQGKLENTNVNALIADYDFLPEDQNLQLIQGALRLSAHILNQDQQQLPGQLLGRLLGFEREEIQRLLTQVQQCTTPSLLPQTASFAPPGGSLVRTLVGHSASVNAVALAPDGNYVISASLDSILKVWNWQTGEQLRTLVGHIHWVNAVALTPDGNYVISASGDKTLKVWNWQTGELLRTLVGHSASVNAVALTPDGNYVISASHDSTLKVWNWQTGEQLRTLVDHSGWVGTLALTLDGNYVISASGDKTLKVWDWQTGELLHTLVGHSDSVKAVALTPDGNYMISASHDKTLKVWDWQTGELLRTLVGHSASVNAVTLTPDGNYVISASHDSTLKVWNWQTGELLRTLDVHSHLVNAVALTPDSNYIISASGDNTLKVWNWQTGELLSSFNGHSHSVKAVALTPDGNYVISASYDSTLKVWNWQTGELLRTLVDHSDSVSALALTLDGNYMISASYDSTLKVWNWQTGELLRTLVDHSDSVSALALTLDGNYMISASYDSTLKVWNWQTGELLRTLVGHSGWVGTLALTLDGNYVISASGDSTLKVWNWQTGELLRTLVGHSDSVNALALTPDGNYVIFASYGSTLKVWSWQTGEVIASFIGDGSICCCAVAPDGVSVIAGDGSGAVHFLRLQGI</sequence>
<dbReference type="InterPro" id="IPR042197">
    <property type="entry name" value="Apaf_helical"/>
</dbReference>
<dbReference type="SMART" id="SM00382">
    <property type="entry name" value="AAA"/>
    <property type="match status" value="1"/>
</dbReference>
<dbReference type="Gene3D" id="2.130.10.10">
    <property type="entry name" value="YVTN repeat-like/Quinoprotein amine dehydrogenase"/>
    <property type="match status" value="5"/>
</dbReference>
<gene>
    <name evidence="5" type="ORF">G7B40_029440</name>
</gene>
<dbReference type="SMART" id="SM00320">
    <property type="entry name" value="WD40"/>
    <property type="match status" value="13"/>
</dbReference>
<dbReference type="InterPro" id="IPR002182">
    <property type="entry name" value="NB-ARC"/>
</dbReference>
<evidence type="ECO:0000313" key="5">
    <source>
        <dbReference type="EMBL" id="MDR9898652.1"/>
    </source>
</evidence>
<evidence type="ECO:0000256" key="1">
    <source>
        <dbReference type="ARBA" id="ARBA00022574"/>
    </source>
</evidence>
<dbReference type="Pfam" id="PF00931">
    <property type="entry name" value="NB-ARC"/>
    <property type="match status" value="1"/>
</dbReference>
<protein>
    <submittedName>
        <fullName evidence="5">NB-ARC domain-containing protein</fullName>
    </submittedName>
</protein>
<dbReference type="InterPro" id="IPR048975">
    <property type="entry name" value="WHD_APAF1"/>
</dbReference>
<dbReference type="Pfam" id="PF20690">
    <property type="entry name" value="bDLD3"/>
    <property type="match status" value="1"/>
</dbReference>
<dbReference type="Pfam" id="PF17908">
    <property type="entry name" value="APAF1_C"/>
    <property type="match status" value="1"/>
</dbReference>
<feature type="repeat" description="WD" evidence="3">
    <location>
        <begin position="1013"/>
        <end position="1054"/>
    </location>
</feature>
<feature type="repeat" description="WD" evidence="3">
    <location>
        <begin position="803"/>
        <end position="844"/>
    </location>
</feature>
<feature type="repeat" description="WD" evidence="3">
    <location>
        <begin position="1139"/>
        <end position="1180"/>
    </location>
</feature>
<evidence type="ECO:0000313" key="6">
    <source>
        <dbReference type="Proteomes" id="UP000667802"/>
    </source>
</evidence>
<dbReference type="Gene3D" id="1.10.8.430">
    <property type="entry name" value="Helical domain of apoptotic protease-activating factors"/>
    <property type="match status" value="1"/>
</dbReference>
<feature type="repeat" description="WD" evidence="3">
    <location>
        <begin position="1055"/>
        <end position="1096"/>
    </location>
</feature>
<dbReference type="Pfam" id="PF00400">
    <property type="entry name" value="WD40"/>
    <property type="match status" value="12"/>
</dbReference>
<feature type="repeat" description="WD" evidence="3">
    <location>
        <begin position="887"/>
        <end position="928"/>
    </location>
</feature>
<dbReference type="Gene3D" id="1.25.40.370">
    <property type="match status" value="1"/>
</dbReference>
<dbReference type="PROSITE" id="PS50082">
    <property type="entry name" value="WD_REPEATS_2"/>
    <property type="match status" value="12"/>
</dbReference>
<dbReference type="PANTHER" id="PTHR22847">
    <property type="entry name" value="WD40 REPEAT PROTEIN"/>
    <property type="match status" value="1"/>
</dbReference>
<dbReference type="SUPFAM" id="SSF52540">
    <property type="entry name" value="P-loop containing nucleoside triphosphate hydrolases"/>
    <property type="match status" value="1"/>
</dbReference>
<dbReference type="Pfam" id="PF12770">
    <property type="entry name" value="CHAT"/>
    <property type="match status" value="1"/>
</dbReference>
<keyword evidence="2" id="KW-0677">Repeat</keyword>